<dbReference type="EMBL" id="FN647683">
    <property type="protein sequence ID" value="CBN79230.1"/>
    <property type="molecule type" value="Genomic_DNA"/>
</dbReference>
<evidence type="ECO:0000313" key="3">
    <source>
        <dbReference type="Proteomes" id="UP000002630"/>
    </source>
</evidence>
<accession>D8LC47</accession>
<dbReference type="Proteomes" id="UP000002630">
    <property type="component" value="Linkage Group LG08"/>
</dbReference>
<gene>
    <name evidence="2" type="ORF">Esi_0010_0168</name>
</gene>
<organism evidence="2 3">
    <name type="scientific">Ectocarpus siliculosus</name>
    <name type="common">Brown alga</name>
    <name type="synonym">Conferva siliculosa</name>
    <dbReference type="NCBI Taxonomy" id="2880"/>
    <lineage>
        <taxon>Eukaryota</taxon>
        <taxon>Sar</taxon>
        <taxon>Stramenopiles</taxon>
        <taxon>Ochrophyta</taxon>
        <taxon>PX clade</taxon>
        <taxon>Phaeophyceae</taxon>
        <taxon>Ectocarpales</taxon>
        <taxon>Ectocarpaceae</taxon>
        <taxon>Ectocarpus</taxon>
    </lineage>
</organism>
<protein>
    <recommendedName>
        <fullName evidence="4">Tyrosinase copper-binding domain-containing protein</fullName>
    </recommendedName>
</protein>
<evidence type="ECO:0008006" key="4">
    <source>
        <dbReference type="Google" id="ProtNLM"/>
    </source>
</evidence>
<feature type="region of interest" description="Disordered" evidence="1">
    <location>
        <begin position="256"/>
        <end position="275"/>
    </location>
</feature>
<evidence type="ECO:0000256" key="1">
    <source>
        <dbReference type="SAM" id="MobiDB-lite"/>
    </source>
</evidence>
<reference evidence="2 3" key="1">
    <citation type="journal article" date="2010" name="Nature">
        <title>The Ectocarpus genome and the independent evolution of multicellularity in brown algae.</title>
        <authorList>
            <person name="Cock J.M."/>
            <person name="Sterck L."/>
            <person name="Rouze P."/>
            <person name="Scornet D."/>
            <person name="Allen A.E."/>
            <person name="Amoutzias G."/>
            <person name="Anthouard V."/>
            <person name="Artiguenave F."/>
            <person name="Aury J.M."/>
            <person name="Badger J.H."/>
            <person name="Beszteri B."/>
            <person name="Billiau K."/>
            <person name="Bonnet E."/>
            <person name="Bothwell J.H."/>
            <person name="Bowler C."/>
            <person name="Boyen C."/>
            <person name="Brownlee C."/>
            <person name="Carrano C.J."/>
            <person name="Charrier B."/>
            <person name="Cho G.Y."/>
            <person name="Coelho S.M."/>
            <person name="Collen J."/>
            <person name="Corre E."/>
            <person name="Da Silva C."/>
            <person name="Delage L."/>
            <person name="Delaroque N."/>
            <person name="Dittami S.M."/>
            <person name="Doulbeau S."/>
            <person name="Elias M."/>
            <person name="Farnham G."/>
            <person name="Gachon C.M."/>
            <person name="Gschloessl B."/>
            <person name="Heesch S."/>
            <person name="Jabbari K."/>
            <person name="Jubin C."/>
            <person name="Kawai H."/>
            <person name="Kimura K."/>
            <person name="Kloareg B."/>
            <person name="Kupper F.C."/>
            <person name="Lang D."/>
            <person name="Le Bail A."/>
            <person name="Leblanc C."/>
            <person name="Lerouge P."/>
            <person name="Lohr M."/>
            <person name="Lopez P.J."/>
            <person name="Martens C."/>
            <person name="Maumus F."/>
            <person name="Michel G."/>
            <person name="Miranda-Saavedra D."/>
            <person name="Morales J."/>
            <person name="Moreau H."/>
            <person name="Motomura T."/>
            <person name="Nagasato C."/>
            <person name="Napoli C.A."/>
            <person name="Nelson D.R."/>
            <person name="Nyvall-Collen P."/>
            <person name="Peters A.F."/>
            <person name="Pommier C."/>
            <person name="Potin P."/>
            <person name="Poulain J."/>
            <person name="Quesneville H."/>
            <person name="Read B."/>
            <person name="Rensing S.A."/>
            <person name="Ritter A."/>
            <person name="Rousvoal S."/>
            <person name="Samanta M."/>
            <person name="Samson G."/>
            <person name="Schroeder D.C."/>
            <person name="Segurens B."/>
            <person name="Strittmatter M."/>
            <person name="Tonon T."/>
            <person name="Tregear J.W."/>
            <person name="Valentin K."/>
            <person name="von Dassow P."/>
            <person name="Yamagishi T."/>
            <person name="Van de Peer Y."/>
            <person name="Wincker P."/>
        </authorList>
    </citation>
    <scope>NUCLEOTIDE SEQUENCE [LARGE SCALE GENOMIC DNA]</scope>
    <source>
        <strain evidence="3">Ec32 / CCAP1310/4</strain>
    </source>
</reference>
<sequence>MSRRQRLCCRSTTFGRTGRREEKLAMFSFVHRKNLYREGIFQCSGTASIDQKPEEILSTGQCGCLGYDLTQGNDYEDIFDRLTMAESILGDADDDVKREVTSIICSTPVNDGDHLQASSSLDPSFWPTHPTMERLWMYSILTGHITDFTWPDDDVTVTKPDGTVEVESISLYGETCSGHRGSDVFPFGLLDSDTDGFTIKTGIRGNLDTGNQLTNREALQAFDARSNSLPYVYDTFKWTHCEADGVNFDDAWENAKARGPSSIKSRPAFKEGEVRRPRYSGYEEIKANAQARKANAKGQAAAP</sequence>
<keyword evidence="3" id="KW-1185">Reference proteome</keyword>
<dbReference type="AlphaFoldDB" id="D8LC47"/>
<proteinExistence type="predicted"/>
<dbReference type="InParanoid" id="D8LC47"/>
<evidence type="ECO:0000313" key="2">
    <source>
        <dbReference type="EMBL" id="CBN79230.1"/>
    </source>
</evidence>
<dbReference type="EMBL" id="FN649733">
    <property type="protein sequence ID" value="CBN79230.1"/>
    <property type="molecule type" value="Genomic_DNA"/>
</dbReference>
<name>D8LC47_ECTSI</name>